<keyword evidence="2" id="KW-1185">Reference proteome</keyword>
<evidence type="ECO:0000313" key="1">
    <source>
        <dbReference type="EMBL" id="KAL3955138.1"/>
    </source>
</evidence>
<reference evidence="1" key="1">
    <citation type="submission" date="2024-12" db="EMBL/GenBank/DDBJ databases">
        <title>Comparative genomics and development of molecular markers within Purpureocillium lilacinum and among Purpureocillium species.</title>
        <authorList>
            <person name="Yeh Z.-Y."/>
            <person name="Ni N.-T."/>
            <person name="Lo P.-H."/>
            <person name="Mushyakhwo K."/>
            <person name="Lin C.-F."/>
            <person name="Nai Y.-S."/>
        </authorList>
    </citation>
    <scope>NUCLEOTIDE SEQUENCE</scope>
    <source>
        <strain evidence="1">NCHU-NPUST-175</strain>
    </source>
</reference>
<name>A0ACC4DGB4_PURLI</name>
<proteinExistence type="predicted"/>
<gene>
    <name evidence="1" type="ORF">ACCO45_010701</name>
</gene>
<protein>
    <submittedName>
        <fullName evidence="1">Uncharacterized protein</fullName>
    </submittedName>
</protein>
<dbReference type="EMBL" id="JBGNUJ010000010">
    <property type="protein sequence ID" value="KAL3955138.1"/>
    <property type="molecule type" value="Genomic_DNA"/>
</dbReference>
<accession>A0ACC4DGB4</accession>
<organism evidence="1 2">
    <name type="scientific">Purpureocillium lilacinum</name>
    <name type="common">Paecilomyces lilacinus</name>
    <dbReference type="NCBI Taxonomy" id="33203"/>
    <lineage>
        <taxon>Eukaryota</taxon>
        <taxon>Fungi</taxon>
        <taxon>Dikarya</taxon>
        <taxon>Ascomycota</taxon>
        <taxon>Pezizomycotina</taxon>
        <taxon>Sordariomycetes</taxon>
        <taxon>Hypocreomycetidae</taxon>
        <taxon>Hypocreales</taxon>
        <taxon>Ophiocordycipitaceae</taxon>
        <taxon>Purpureocillium</taxon>
    </lineage>
</organism>
<evidence type="ECO:0000313" key="2">
    <source>
        <dbReference type="Proteomes" id="UP001638806"/>
    </source>
</evidence>
<sequence length="223" mass="23681">MSSTPHEPRKLLKPTDGPDVPQPALSRPEPRPGTPARSRKSQATAACESREAVARFGWRASAGVVVGPVSNVARQQSMAERGAESSAAIDISPSATRRGARCHDTEHGARRTDGQPTSWPSNAREDPPWIVLSESAPRSPPATNSSWEIDLIALRFYRTSSNLDAALASCQIANSGLLTSETSPVGRVKAGCQINGVGGAPVLARVGWRGLSRNMMVAARRRA</sequence>
<comment type="caution">
    <text evidence="1">The sequence shown here is derived from an EMBL/GenBank/DDBJ whole genome shotgun (WGS) entry which is preliminary data.</text>
</comment>
<dbReference type="Proteomes" id="UP001638806">
    <property type="component" value="Unassembled WGS sequence"/>
</dbReference>